<feature type="non-terminal residue" evidence="11">
    <location>
        <position position="1"/>
    </location>
</feature>
<evidence type="ECO:0000256" key="9">
    <source>
        <dbReference type="ARBA" id="ARBA00023136"/>
    </source>
</evidence>
<evidence type="ECO:0000256" key="10">
    <source>
        <dbReference type="SAM" id="Phobius"/>
    </source>
</evidence>
<dbReference type="AlphaFoldDB" id="A0A0B6Y575"/>
<evidence type="ECO:0000256" key="3">
    <source>
        <dbReference type="ARBA" id="ARBA00022676"/>
    </source>
</evidence>
<dbReference type="GO" id="GO:0016758">
    <property type="term" value="F:hexosyltransferase activity"/>
    <property type="evidence" value="ECO:0007669"/>
    <property type="project" value="InterPro"/>
</dbReference>
<dbReference type="GO" id="GO:0000139">
    <property type="term" value="C:Golgi membrane"/>
    <property type="evidence" value="ECO:0007669"/>
    <property type="project" value="UniProtKB-SubCell"/>
</dbReference>
<proteinExistence type="inferred from homology"/>
<feature type="transmembrane region" description="Helical" evidence="10">
    <location>
        <begin position="12"/>
        <end position="31"/>
    </location>
</feature>
<organism evidence="11">
    <name type="scientific">Arion vulgaris</name>
    <dbReference type="NCBI Taxonomy" id="1028688"/>
    <lineage>
        <taxon>Eukaryota</taxon>
        <taxon>Metazoa</taxon>
        <taxon>Spiralia</taxon>
        <taxon>Lophotrochozoa</taxon>
        <taxon>Mollusca</taxon>
        <taxon>Gastropoda</taxon>
        <taxon>Heterobranchia</taxon>
        <taxon>Euthyneura</taxon>
        <taxon>Panpulmonata</taxon>
        <taxon>Eupulmonata</taxon>
        <taxon>Stylommatophora</taxon>
        <taxon>Helicina</taxon>
        <taxon>Arionoidea</taxon>
        <taxon>Arionidae</taxon>
        <taxon>Arion</taxon>
    </lineage>
</organism>
<evidence type="ECO:0000256" key="4">
    <source>
        <dbReference type="ARBA" id="ARBA00022679"/>
    </source>
</evidence>
<protein>
    <submittedName>
        <fullName evidence="11">Uncharacterized protein</fullName>
    </submittedName>
</protein>
<evidence type="ECO:0000256" key="8">
    <source>
        <dbReference type="ARBA" id="ARBA00023034"/>
    </source>
</evidence>
<feature type="non-terminal residue" evidence="11">
    <location>
        <position position="71"/>
    </location>
</feature>
<evidence type="ECO:0000256" key="2">
    <source>
        <dbReference type="ARBA" id="ARBA00008661"/>
    </source>
</evidence>
<name>A0A0B6Y575_9EUPU</name>
<gene>
    <name evidence="11" type="primary">ORF12135</name>
</gene>
<keyword evidence="3" id="KW-0328">Glycosyltransferase</keyword>
<reference evidence="11" key="1">
    <citation type="submission" date="2014-12" db="EMBL/GenBank/DDBJ databases">
        <title>Insight into the proteome of Arion vulgaris.</title>
        <authorList>
            <person name="Aradska J."/>
            <person name="Bulat T."/>
            <person name="Smidak R."/>
            <person name="Sarate P."/>
            <person name="Gangsoo J."/>
            <person name="Sialana F."/>
            <person name="Bilban M."/>
            <person name="Lubec G."/>
        </authorList>
    </citation>
    <scope>NUCLEOTIDE SEQUENCE</scope>
    <source>
        <tissue evidence="11">Skin</tissue>
    </source>
</reference>
<evidence type="ECO:0000256" key="1">
    <source>
        <dbReference type="ARBA" id="ARBA00004323"/>
    </source>
</evidence>
<accession>A0A0B6Y575</accession>
<keyword evidence="9 10" id="KW-0472">Membrane</keyword>
<dbReference type="Pfam" id="PF01762">
    <property type="entry name" value="Galactosyl_T"/>
    <property type="match status" value="1"/>
</dbReference>
<keyword evidence="8" id="KW-0333">Golgi apparatus</keyword>
<keyword evidence="7 10" id="KW-1133">Transmembrane helix</keyword>
<evidence type="ECO:0000313" key="11">
    <source>
        <dbReference type="EMBL" id="CEK50971.1"/>
    </source>
</evidence>
<evidence type="ECO:0000256" key="5">
    <source>
        <dbReference type="ARBA" id="ARBA00022692"/>
    </source>
</evidence>
<keyword evidence="4" id="KW-0808">Transferase</keyword>
<evidence type="ECO:0000256" key="6">
    <source>
        <dbReference type="ARBA" id="ARBA00022968"/>
    </source>
</evidence>
<sequence length="71" mass="8226">RRLARRIRHTQPPIGIVYIFFLGTSVHLTGIQQRVNNEAKLYGDIVQEDFEDSPKNLSLLSVSVLKWVNDY</sequence>
<keyword evidence="5 10" id="KW-0812">Transmembrane</keyword>
<comment type="similarity">
    <text evidence="2">Belongs to the glycosyltransferase 31 family.</text>
</comment>
<dbReference type="EMBL" id="HACG01004106">
    <property type="protein sequence ID" value="CEK50971.1"/>
    <property type="molecule type" value="Transcribed_RNA"/>
</dbReference>
<comment type="subcellular location">
    <subcellularLocation>
        <location evidence="1">Golgi apparatus membrane</location>
        <topology evidence="1">Single-pass type II membrane protein</topology>
    </subcellularLocation>
</comment>
<evidence type="ECO:0000256" key="7">
    <source>
        <dbReference type="ARBA" id="ARBA00022989"/>
    </source>
</evidence>
<keyword evidence="6" id="KW-0735">Signal-anchor</keyword>
<dbReference type="InterPro" id="IPR002659">
    <property type="entry name" value="Glyco_trans_31"/>
</dbReference>